<keyword evidence="4" id="KW-1185">Reference proteome</keyword>
<sequence>MELKIGLVLAGGEGRRFGGDKLLALVDGVASVARVARALRGAGAELVYAAVREERRCKLYMEAAGLDGCVYDPSWLGCGGPAAAFAGLEGLRGDTLFAAPGDMPWLEPGVLEKLEAFMDEAGGEAALPLHEGGFLDTLVAAIRWSLVERLPGVLRGLCGLRGELRASDPYRAAGRLVLVGSGLLASSPVVFSHINSRELLRTREPKSPLGPKHVIAVEPRFSLPASRDLLCRRLAREMEEYQRFGVAHLLKHASRDWSMFCGL</sequence>
<dbReference type="InterPro" id="IPR025877">
    <property type="entry name" value="MobA-like_NTP_Trfase"/>
</dbReference>
<dbReference type="PANTHER" id="PTHR19136">
    <property type="entry name" value="MOLYBDENUM COFACTOR GUANYLYLTRANSFERASE"/>
    <property type="match status" value="1"/>
</dbReference>
<dbReference type="Pfam" id="PF12804">
    <property type="entry name" value="NTP_transf_3"/>
    <property type="match status" value="1"/>
</dbReference>
<dbReference type="InterPro" id="IPR029044">
    <property type="entry name" value="Nucleotide-diphossugar_trans"/>
</dbReference>
<evidence type="ECO:0000256" key="1">
    <source>
        <dbReference type="ARBA" id="ARBA00022679"/>
    </source>
</evidence>
<dbReference type="PANTHER" id="PTHR19136:SF81">
    <property type="entry name" value="MOLYBDENUM COFACTOR GUANYLYLTRANSFERASE"/>
    <property type="match status" value="1"/>
</dbReference>
<evidence type="ECO:0000313" key="4">
    <source>
        <dbReference type="Proteomes" id="UP001341135"/>
    </source>
</evidence>
<gene>
    <name evidence="3" type="ORF">PABY_15080</name>
</gene>
<dbReference type="Gene3D" id="3.90.550.10">
    <property type="entry name" value="Spore Coat Polysaccharide Biosynthesis Protein SpsA, Chain A"/>
    <property type="match status" value="1"/>
</dbReference>
<reference evidence="3 4" key="1">
    <citation type="submission" date="2023-09" db="EMBL/GenBank/DDBJ databases">
        <title>Pyrofollis japonicus gen. nov. sp. nov., a novel member of the family Pyrodictiaceae isolated from the Iheya North hydrothermal field.</title>
        <authorList>
            <person name="Miyazaki U."/>
            <person name="Sanari M."/>
            <person name="Tame A."/>
            <person name="Kitajima M."/>
            <person name="Okamoto A."/>
            <person name="Sawayama S."/>
            <person name="Miyazaki J."/>
            <person name="Takai K."/>
            <person name="Nakagawa S."/>
        </authorList>
    </citation>
    <scope>NUCLEOTIDE SEQUENCE [LARGE SCALE GENOMIC DNA]</scope>
    <source>
        <strain evidence="3 4">AV2</strain>
    </source>
</reference>
<keyword evidence="1" id="KW-0808">Transferase</keyword>
<evidence type="ECO:0000259" key="2">
    <source>
        <dbReference type="Pfam" id="PF12804"/>
    </source>
</evidence>
<name>A0ABN6ZNW0_9CREN</name>
<feature type="domain" description="MobA-like NTP transferase" evidence="2">
    <location>
        <begin position="6"/>
        <end position="153"/>
    </location>
</feature>
<organism evidence="3 4">
    <name type="scientific">Pyrodictium abyssi</name>
    <dbReference type="NCBI Taxonomy" id="54256"/>
    <lineage>
        <taxon>Archaea</taxon>
        <taxon>Thermoproteota</taxon>
        <taxon>Thermoprotei</taxon>
        <taxon>Desulfurococcales</taxon>
        <taxon>Pyrodictiaceae</taxon>
        <taxon>Pyrodictium</taxon>
    </lineage>
</organism>
<protein>
    <recommendedName>
        <fullName evidence="2">MobA-like NTP transferase domain-containing protein</fullName>
    </recommendedName>
</protein>
<evidence type="ECO:0000313" key="3">
    <source>
        <dbReference type="EMBL" id="BES81941.1"/>
    </source>
</evidence>
<dbReference type="SUPFAM" id="SSF53448">
    <property type="entry name" value="Nucleotide-diphospho-sugar transferases"/>
    <property type="match status" value="1"/>
</dbReference>
<dbReference type="GeneID" id="89289518"/>
<dbReference type="EMBL" id="AP028907">
    <property type="protein sequence ID" value="BES81941.1"/>
    <property type="molecule type" value="Genomic_DNA"/>
</dbReference>
<accession>A0ABN6ZNW0</accession>
<dbReference type="RefSeq" id="WP_338248780.1">
    <property type="nucleotide sequence ID" value="NZ_AP028907.1"/>
</dbReference>
<proteinExistence type="predicted"/>
<dbReference type="Proteomes" id="UP001341135">
    <property type="component" value="Chromosome"/>
</dbReference>